<accession>H2YXF5</accession>
<reference evidence="2" key="1">
    <citation type="submission" date="2003-08" db="EMBL/GenBank/DDBJ databases">
        <authorList>
            <person name="Birren B."/>
            <person name="Nusbaum C."/>
            <person name="Abebe A."/>
            <person name="Abouelleil A."/>
            <person name="Adekoya E."/>
            <person name="Ait-zahra M."/>
            <person name="Allen N."/>
            <person name="Allen T."/>
            <person name="An P."/>
            <person name="Anderson M."/>
            <person name="Anderson S."/>
            <person name="Arachchi H."/>
            <person name="Armbruster J."/>
            <person name="Bachantsang P."/>
            <person name="Baldwin J."/>
            <person name="Barry A."/>
            <person name="Bayul T."/>
            <person name="Blitshsteyn B."/>
            <person name="Bloom T."/>
            <person name="Blye J."/>
            <person name="Boguslavskiy L."/>
            <person name="Borowsky M."/>
            <person name="Boukhgalter B."/>
            <person name="Brunache A."/>
            <person name="Butler J."/>
            <person name="Calixte N."/>
            <person name="Calvo S."/>
            <person name="Camarata J."/>
            <person name="Campo K."/>
            <person name="Chang J."/>
            <person name="Cheshatsang Y."/>
            <person name="Citroen M."/>
            <person name="Collymore A."/>
            <person name="Considine T."/>
            <person name="Cook A."/>
            <person name="Cooke P."/>
            <person name="Corum B."/>
            <person name="Cuomo C."/>
            <person name="David R."/>
            <person name="Dawoe T."/>
            <person name="Degray S."/>
            <person name="Dodge S."/>
            <person name="Dooley K."/>
            <person name="Dorje P."/>
            <person name="Dorjee K."/>
            <person name="Dorris L."/>
            <person name="Duffey N."/>
            <person name="Dupes A."/>
            <person name="Elkins T."/>
            <person name="Engels R."/>
            <person name="Erickson J."/>
            <person name="Farina A."/>
            <person name="Faro S."/>
            <person name="Ferreira P."/>
            <person name="Fischer H."/>
            <person name="Fitzgerald M."/>
            <person name="Foley K."/>
            <person name="Gage D."/>
            <person name="Galagan J."/>
            <person name="Gearin G."/>
            <person name="Gnerre S."/>
            <person name="Gnirke A."/>
            <person name="Goyette A."/>
            <person name="Graham J."/>
            <person name="Grandbois E."/>
            <person name="Gyaltsen K."/>
            <person name="Hafez N."/>
            <person name="Hagopian D."/>
            <person name="Hagos B."/>
            <person name="Hall J."/>
            <person name="Hatcher B."/>
            <person name="Heller A."/>
            <person name="Higgins H."/>
            <person name="Honan T."/>
            <person name="Horn A."/>
            <person name="Houde N."/>
            <person name="Hughes L."/>
            <person name="Hulme W."/>
            <person name="Husby E."/>
            <person name="Iliev I."/>
            <person name="Jaffe D."/>
            <person name="Jones C."/>
            <person name="Kamal M."/>
            <person name="Kamat A."/>
            <person name="Kamvysselis M."/>
            <person name="Karlsson E."/>
            <person name="Kells C."/>
            <person name="Kieu A."/>
            <person name="Kisner P."/>
            <person name="Kodira C."/>
            <person name="Kulbokas E."/>
            <person name="Labutti K."/>
            <person name="Lama D."/>
            <person name="Landers T."/>
            <person name="Leger J."/>
            <person name="Levine S."/>
            <person name="Lewis D."/>
            <person name="Lewis T."/>
            <person name="Lindblad-toh K."/>
            <person name="Liu X."/>
            <person name="Lokyitsang T."/>
            <person name="Lokyitsang Y."/>
            <person name="Lucien O."/>
            <person name="Lui A."/>
            <person name="Ma L.J."/>
            <person name="Mabbitt R."/>
            <person name="Macdonald J."/>
            <person name="Maclean C."/>
            <person name="Major J."/>
            <person name="Manning J."/>
            <person name="Marabella R."/>
            <person name="Maru K."/>
            <person name="Matthews C."/>
            <person name="Mauceli E."/>
            <person name="Mccarthy M."/>
            <person name="Mcdonough S."/>
            <person name="Mcghee T."/>
            <person name="Meldrim J."/>
            <person name="Meneus L."/>
            <person name="Mesirov J."/>
            <person name="Mihalev A."/>
            <person name="Mihova T."/>
            <person name="Mikkelsen T."/>
            <person name="Mlenga V."/>
            <person name="Moru K."/>
            <person name="Mozes J."/>
            <person name="Mulrain L."/>
            <person name="Munson G."/>
            <person name="Naylor J."/>
            <person name="Newes C."/>
            <person name="Nguyen C."/>
            <person name="Nguyen N."/>
            <person name="Nguyen T."/>
            <person name="Nicol R."/>
            <person name="Nielsen C."/>
            <person name="Nizzari M."/>
            <person name="Norbu C."/>
            <person name="Norbu N."/>
            <person name="O'donnell P."/>
            <person name="Okoawo O."/>
            <person name="O'leary S."/>
            <person name="Omotosho B."/>
            <person name="O'neill K."/>
            <person name="Osman S."/>
            <person name="Parker S."/>
            <person name="Perrin D."/>
            <person name="Phunkhang P."/>
            <person name="Piqani B."/>
            <person name="Purcell S."/>
            <person name="Rachupka T."/>
            <person name="Ramasamy U."/>
            <person name="Rameau R."/>
            <person name="Ray V."/>
            <person name="Raymond C."/>
            <person name="Retta R."/>
            <person name="Richardson S."/>
            <person name="Rise C."/>
            <person name="Rodriguez J."/>
            <person name="Rogers J."/>
            <person name="Rogov P."/>
            <person name="Rutman M."/>
            <person name="Schupbach R."/>
            <person name="Seaman C."/>
            <person name="Settipalli S."/>
            <person name="Sharpe T."/>
            <person name="Sheridan J."/>
            <person name="Sherpa N."/>
            <person name="Shi J."/>
            <person name="Smirnov S."/>
            <person name="Smith C."/>
            <person name="Sougnez C."/>
            <person name="Spencer B."/>
            <person name="Stalker J."/>
            <person name="Stange-thomann N."/>
            <person name="Stavropoulos S."/>
            <person name="Stetson K."/>
            <person name="Stone C."/>
            <person name="Stone S."/>
            <person name="Stubbs M."/>
            <person name="Talamas J."/>
            <person name="Tchuinga P."/>
            <person name="Tenzing P."/>
            <person name="Tesfaye S."/>
            <person name="Theodore J."/>
            <person name="Thoulutsang Y."/>
            <person name="Topham K."/>
            <person name="Towey S."/>
            <person name="Tsamla T."/>
            <person name="Tsomo N."/>
            <person name="Vallee D."/>
            <person name="Vassiliev H."/>
            <person name="Venkataraman V."/>
            <person name="Vinson J."/>
            <person name="Vo A."/>
            <person name="Wade C."/>
            <person name="Wang S."/>
            <person name="Wangchuk T."/>
            <person name="Wangdi T."/>
            <person name="Whittaker C."/>
            <person name="Wilkinson J."/>
            <person name="Wu Y."/>
            <person name="Wyman D."/>
            <person name="Yadav S."/>
            <person name="Yang S."/>
            <person name="Yang X."/>
            <person name="Yeager S."/>
            <person name="Yee E."/>
            <person name="Young G."/>
            <person name="Zainoun J."/>
            <person name="Zembeck L."/>
            <person name="Zimmer A."/>
            <person name="Zody M."/>
            <person name="Lander E."/>
        </authorList>
    </citation>
    <scope>NUCLEOTIDE SEQUENCE [LARGE SCALE GENOMIC DNA]</scope>
</reference>
<proteinExistence type="predicted"/>
<dbReference type="AlphaFoldDB" id="H2YXF5"/>
<evidence type="ECO:0000313" key="1">
    <source>
        <dbReference type="Ensembl" id="ENSCSAVP00000010016.1"/>
    </source>
</evidence>
<dbReference type="InParanoid" id="H2YXF5"/>
<keyword evidence="2" id="KW-1185">Reference proteome</keyword>
<dbReference type="STRING" id="51511.ENSCSAVP00000010016"/>
<dbReference type="HOGENOM" id="CLU_1895441_0_0_1"/>
<reference evidence="1" key="3">
    <citation type="submission" date="2025-09" db="UniProtKB">
        <authorList>
            <consortium name="Ensembl"/>
        </authorList>
    </citation>
    <scope>IDENTIFICATION</scope>
</reference>
<protein>
    <submittedName>
        <fullName evidence="1">Uncharacterized protein</fullName>
    </submittedName>
</protein>
<name>H2YXF5_CIOSA</name>
<dbReference type="Proteomes" id="UP000007875">
    <property type="component" value="Unassembled WGS sequence"/>
</dbReference>
<dbReference type="Ensembl" id="ENSCSAVT00000010138.1">
    <property type="protein sequence ID" value="ENSCSAVP00000010016.1"/>
    <property type="gene ID" value="ENSCSAVG00000005907.1"/>
</dbReference>
<evidence type="ECO:0000313" key="2">
    <source>
        <dbReference type="Proteomes" id="UP000007875"/>
    </source>
</evidence>
<sequence>MKAIRLVGDLTLERLTTERDSDKMKQYDRFPLFMKLRELGWCHLVVECLRSTSHEDREISMNALNSLKPACSSDFQTDGTDGALELLRRLQLEYASLWDAEVAQGDDDGYFKLLHDLSSNVINNLSNWKPKDEL</sequence>
<reference evidence="1" key="2">
    <citation type="submission" date="2025-08" db="UniProtKB">
        <authorList>
            <consortium name="Ensembl"/>
        </authorList>
    </citation>
    <scope>IDENTIFICATION</scope>
</reference>
<organism evidence="1 2">
    <name type="scientific">Ciona savignyi</name>
    <name type="common">Pacific transparent sea squirt</name>
    <dbReference type="NCBI Taxonomy" id="51511"/>
    <lineage>
        <taxon>Eukaryota</taxon>
        <taxon>Metazoa</taxon>
        <taxon>Chordata</taxon>
        <taxon>Tunicata</taxon>
        <taxon>Ascidiacea</taxon>
        <taxon>Phlebobranchia</taxon>
        <taxon>Cionidae</taxon>
        <taxon>Ciona</taxon>
    </lineage>
</organism>